<dbReference type="EMBL" id="APJA01000011">
    <property type="protein sequence ID" value="ERK31523.1"/>
    <property type="molecule type" value="Genomic_DNA"/>
</dbReference>
<protein>
    <submittedName>
        <fullName evidence="6">Transcriptional regulator</fullName>
    </submittedName>
</protein>
<dbReference type="AlphaFoldDB" id="U2NQT4"/>
<evidence type="ECO:0000259" key="5">
    <source>
        <dbReference type="PROSITE" id="PS50931"/>
    </source>
</evidence>
<dbReference type="RefSeq" id="WP_021801183.1">
    <property type="nucleotide sequence ID" value="NZ_KI273145.1"/>
</dbReference>
<sequence length="293" mass="33859">MEIRVLKYFLTVTRVENITKAAELLHITQPTLSRQLMQLEEELRAQLFLRGKNKITLTEEGMLLKRRAEEIIDLADKTEREFSEQDDLIGGEVFIGAAEINSMHVLADVIQGFREKYPRVKYNLHSGNADDVKEKIDKGLIDIGLLLEPVNIEKYDFIRLPQKETWGLLMSKDSPLAQKKYIEKQDLIGIPIINTKRVIVQNEIENWLGVDFEKLDIVATYNLVYNVAILVEKGFGYAICLEKLVKINDETKTCFKPFYPKLQTGCVIAWKKHQVFSKSTTKFIEYIKDVFKA</sequence>
<dbReference type="InterPro" id="IPR000847">
    <property type="entry name" value="LysR_HTH_N"/>
</dbReference>
<proteinExistence type="inferred from homology"/>
<dbReference type="SUPFAM" id="SSF46785">
    <property type="entry name" value="Winged helix' DNA-binding domain"/>
    <property type="match status" value="1"/>
</dbReference>
<dbReference type="HOGENOM" id="CLU_039613_6_2_9"/>
<keyword evidence="7" id="KW-1185">Reference proteome</keyword>
<keyword evidence="4" id="KW-0804">Transcription</keyword>
<dbReference type="PANTHER" id="PTHR30419">
    <property type="entry name" value="HTH-TYPE TRANSCRIPTIONAL REGULATOR YBHD"/>
    <property type="match status" value="1"/>
</dbReference>
<organism evidence="6 7">
    <name type="scientific">Clostridium intestinale URNW</name>
    <dbReference type="NCBI Taxonomy" id="1294142"/>
    <lineage>
        <taxon>Bacteria</taxon>
        <taxon>Bacillati</taxon>
        <taxon>Bacillota</taxon>
        <taxon>Clostridia</taxon>
        <taxon>Eubacteriales</taxon>
        <taxon>Clostridiaceae</taxon>
        <taxon>Clostridium</taxon>
    </lineage>
</organism>
<dbReference type="GO" id="GO:0003677">
    <property type="term" value="F:DNA binding"/>
    <property type="evidence" value="ECO:0007669"/>
    <property type="project" value="UniProtKB-KW"/>
</dbReference>
<dbReference type="InterPro" id="IPR036390">
    <property type="entry name" value="WH_DNA-bd_sf"/>
</dbReference>
<dbReference type="Gene3D" id="1.10.10.10">
    <property type="entry name" value="Winged helix-like DNA-binding domain superfamily/Winged helix DNA-binding domain"/>
    <property type="match status" value="1"/>
</dbReference>
<dbReference type="PROSITE" id="PS50931">
    <property type="entry name" value="HTH_LYSR"/>
    <property type="match status" value="1"/>
</dbReference>
<feature type="domain" description="HTH lysR-type" evidence="5">
    <location>
        <begin position="1"/>
        <end position="58"/>
    </location>
</feature>
<dbReference type="PRINTS" id="PR00039">
    <property type="entry name" value="HTHLYSR"/>
</dbReference>
<dbReference type="PATRIC" id="fig|1294142.3.peg.1159"/>
<dbReference type="InterPro" id="IPR050950">
    <property type="entry name" value="HTH-type_LysR_regulators"/>
</dbReference>
<dbReference type="CDD" id="cd05466">
    <property type="entry name" value="PBP2_LTTR_substrate"/>
    <property type="match status" value="1"/>
</dbReference>
<evidence type="ECO:0000256" key="3">
    <source>
        <dbReference type="ARBA" id="ARBA00023125"/>
    </source>
</evidence>
<dbReference type="GO" id="GO:0003700">
    <property type="term" value="F:DNA-binding transcription factor activity"/>
    <property type="evidence" value="ECO:0007669"/>
    <property type="project" value="InterPro"/>
</dbReference>
<comment type="similarity">
    <text evidence="1">Belongs to the LysR transcriptional regulatory family.</text>
</comment>
<dbReference type="PANTHER" id="PTHR30419:SF8">
    <property type="entry name" value="NITROGEN ASSIMILATION TRANSCRIPTIONAL ACTIVATOR-RELATED"/>
    <property type="match status" value="1"/>
</dbReference>
<dbReference type="SUPFAM" id="SSF53850">
    <property type="entry name" value="Periplasmic binding protein-like II"/>
    <property type="match status" value="1"/>
</dbReference>
<dbReference type="OrthoDB" id="9803714at2"/>
<evidence type="ECO:0000256" key="4">
    <source>
        <dbReference type="ARBA" id="ARBA00023163"/>
    </source>
</evidence>
<evidence type="ECO:0000256" key="1">
    <source>
        <dbReference type="ARBA" id="ARBA00009437"/>
    </source>
</evidence>
<dbReference type="STRING" id="1294142.CINTURNW_1159"/>
<comment type="caution">
    <text evidence="6">The sequence shown here is derived from an EMBL/GenBank/DDBJ whole genome shotgun (WGS) entry which is preliminary data.</text>
</comment>
<keyword evidence="3" id="KW-0238">DNA-binding</keyword>
<dbReference type="Gene3D" id="3.40.190.290">
    <property type="match status" value="1"/>
</dbReference>
<dbReference type="Pfam" id="PF00126">
    <property type="entry name" value="HTH_1"/>
    <property type="match status" value="1"/>
</dbReference>
<dbReference type="Pfam" id="PF03466">
    <property type="entry name" value="LysR_substrate"/>
    <property type="match status" value="1"/>
</dbReference>
<dbReference type="InterPro" id="IPR005119">
    <property type="entry name" value="LysR_subst-bd"/>
</dbReference>
<keyword evidence="2" id="KW-0805">Transcription regulation</keyword>
<dbReference type="eggNOG" id="COG0583">
    <property type="taxonomic scope" value="Bacteria"/>
</dbReference>
<name>U2NQT4_9CLOT</name>
<dbReference type="InterPro" id="IPR036388">
    <property type="entry name" value="WH-like_DNA-bd_sf"/>
</dbReference>
<evidence type="ECO:0000256" key="2">
    <source>
        <dbReference type="ARBA" id="ARBA00023015"/>
    </source>
</evidence>
<gene>
    <name evidence="6" type="ORF">CINTURNW_1159</name>
</gene>
<dbReference type="Proteomes" id="UP000016721">
    <property type="component" value="Unassembled WGS sequence"/>
</dbReference>
<evidence type="ECO:0000313" key="7">
    <source>
        <dbReference type="Proteomes" id="UP000016721"/>
    </source>
</evidence>
<dbReference type="FunFam" id="1.10.10.10:FF:000001">
    <property type="entry name" value="LysR family transcriptional regulator"/>
    <property type="match status" value="1"/>
</dbReference>
<evidence type="ECO:0000313" key="6">
    <source>
        <dbReference type="EMBL" id="ERK31523.1"/>
    </source>
</evidence>
<reference evidence="6 7" key="1">
    <citation type="journal article" date="2013" name="Genome Announc.">
        <title>Draft Genome Sequence of the Hydrogen- and Ethanol-Producing Bacterium Clostridium intestinale Strain URNW.</title>
        <authorList>
            <person name="Lal S."/>
            <person name="Ramachandran U."/>
            <person name="Zhang X."/>
            <person name="Sparling R."/>
            <person name="Levin D.B."/>
        </authorList>
    </citation>
    <scope>NUCLEOTIDE SEQUENCE [LARGE SCALE GENOMIC DNA]</scope>
    <source>
        <strain evidence="6 7">URNW</strain>
    </source>
</reference>
<accession>U2NQT4</accession>
<dbReference type="GO" id="GO:0005829">
    <property type="term" value="C:cytosol"/>
    <property type="evidence" value="ECO:0007669"/>
    <property type="project" value="TreeGrafter"/>
</dbReference>